<gene>
    <name evidence="3" type="ORF">ILEXP_LOCUS25304</name>
</gene>
<dbReference type="AlphaFoldDB" id="A0ABC8SI17"/>
<feature type="domain" description="Myb-like" evidence="2">
    <location>
        <begin position="179"/>
        <end position="227"/>
    </location>
</feature>
<sequence length="282" mass="33056">MHPTMYDDQISSERLRCSQRLLSAKESQALLSFKKLQAQTFPESSSSGTQSDSEDHFDKKSNSLTADLSWVNCRRQKRVPIGPYFQTEVPEWTGEAHESDSKWLGTKVWPLEKGEQSKYLIERDRIGKGRQDSCGCQFPGSLECVRFHVTEKRMKMKLELGMAFHRWKFNKMGEEVALSWTKEEEKEFHAMVQSNPPSLDKRFWNEIFKSFPRRSREELFSYYYNVLLLRCRGRQNRSFSSDIDSEDDESVYASLYKRLENEGIKPPGSIFCSPKKTHLNFR</sequence>
<name>A0ABC8SI17_9AQUA</name>
<dbReference type="EMBL" id="CAUOFW020002903">
    <property type="protein sequence ID" value="CAK9156755.1"/>
    <property type="molecule type" value="Genomic_DNA"/>
</dbReference>
<dbReference type="InterPro" id="IPR001005">
    <property type="entry name" value="SANT/Myb"/>
</dbReference>
<keyword evidence="4" id="KW-1185">Reference proteome</keyword>
<evidence type="ECO:0000259" key="2">
    <source>
        <dbReference type="PROSITE" id="PS50090"/>
    </source>
</evidence>
<dbReference type="InterPro" id="IPR000949">
    <property type="entry name" value="ELM2_dom"/>
</dbReference>
<proteinExistence type="predicted"/>
<protein>
    <recommendedName>
        <fullName evidence="2">Myb-like domain-containing protein</fullName>
    </recommendedName>
</protein>
<evidence type="ECO:0000313" key="4">
    <source>
        <dbReference type="Proteomes" id="UP001642360"/>
    </source>
</evidence>
<dbReference type="PANTHER" id="PTHR46872:SF10">
    <property type="entry name" value="MYB-LIKE DOMAIN-CONTAINING PROTEIN"/>
    <property type="match status" value="1"/>
</dbReference>
<dbReference type="SUPFAM" id="SSF46689">
    <property type="entry name" value="Homeodomain-like"/>
    <property type="match status" value="1"/>
</dbReference>
<dbReference type="SMART" id="SM01189">
    <property type="entry name" value="ELM2"/>
    <property type="match status" value="1"/>
</dbReference>
<accession>A0ABC8SI17</accession>
<keyword evidence="1" id="KW-0539">Nucleus</keyword>
<organism evidence="3 4">
    <name type="scientific">Ilex paraguariensis</name>
    <name type="common">yerba mate</name>
    <dbReference type="NCBI Taxonomy" id="185542"/>
    <lineage>
        <taxon>Eukaryota</taxon>
        <taxon>Viridiplantae</taxon>
        <taxon>Streptophyta</taxon>
        <taxon>Embryophyta</taxon>
        <taxon>Tracheophyta</taxon>
        <taxon>Spermatophyta</taxon>
        <taxon>Magnoliopsida</taxon>
        <taxon>eudicotyledons</taxon>
        <taxon>Gunneridae</taxon>
        <taxon>Pentapetalae</taxon>
        <taxon>asterids</taxon>
        <taxon>campanulids</taxon>
        <taxon>Aquifoliales</taxon>
        <taxon>Aquifoliaceae</taxon>
        <taxon>Ilex</taxon>
    </lineage>
</organism>
<dbReference type="CDD" id="cd00167">
    <property type="entry name" value="SANT"/>
    <property type="match status" value="1"/>
</dbReference>
<evidence type="ECO:0000256" key="1">
    <source>
        <dbReference type="ARBA" id="ARBA00023242"/>
    </source>
</evidence>
<reference evidence="3 4" key="1">
    <citation type="submission" date="2024-02" db="EMBL/GenBank/DDBJ databases">
        <authorList>
            <person name="Vignale AGUSTIN F."/>
            <person name="Sosa J E."/>
            <person name="Modenutti C."/>
        </authorList>
    </citation>
    <scope>NUCLEOTIDE SEQUENCE [LARGE SCALE GENOMIC DNA]</scope>
</reference>
<dbReference type="SMART" id="SM00717">
    <property type="entry name" value="SANT"/>
    <property type="match status" value="1"/>
</dbReference>
<dbReference type="InterPro" id="IPR009057">
    <property type="entry name" value="Homeodomain-like_sf"/>
</dbReference>
<dbReference type="PANTHER" id="PTHR46872">
    <property type="entry name" value="DNA BINDING PROTEIN"/>
    <property type="match status" value="1"/>
</dbReference>
<dbReference type="Proteomes" id="UP001642360">
    <property type="component" value="Unassembled WGS sequence"/>
</dbReference>
<evidence type="ECO:0000313" key="3">
    <source>
        <dbReference type="EMBL" id="CAK9156755.1"/>
    </source>
</evidence>
<dbReference type="PROSITE" id="PS50090">
    <property type="entry name" value="MYB_LIKE"/>
    <property type="match status" value="1"/>
</dbReference>
<comment type="caution">
    <text evidence="3">The sequence shown here is derived from an EMBL/GenBank/DDBJ whole genome shotgun (WGS) entry which is preliminary data.</text>
</comment>